<protein>
    <recommendedName>
        <fullName evidence="2">Ig-like domain-containing protein</fullName>
    </recommendedName>
</protein>
<reference evidence="3" key="1">
    <citation type="submission" date="2021-10" db="EMBL/GenBank/DDBJ databases">
        <title>Tropical sea cucumber genome reveals ecological adaptation and Cuvierian tubules defense mechanism.</title>
        <authorList>
            <person name="Chen T."/>
        </authorList>
    </citation>
    <scope>NUCLEOTIDE SEQUENCE</scope>
    <source>
        <strain evidence="3">Nanhai2018</strain>
        <tissue evidence="3">Muscle</tissue>
    </source>
</reference>
<dbReference type="EMBL" id="JAIZAY010000023">
    <property type="protein sequence ID" value="KAJ8020087.1"/>
    <property type="molecule type" value="Genomic_DNA"/>
</dbReference>
<evidence type="ECO:0000313" key="4">
    <source>
        <dbReference type="Proteomes" id="UP001152320"/>
    </source>
</evidence>
<gene>
    <name evidence="3" type="ORF">HOLleu_41934</name>
</gene>
<proteinExistence type="predicted"/>
<name>A0A9Q1BCX5_HOLLE</name>
<sequence>MTSTSRLVTATLSSVSNSPTVFCNVSGDVQESAQLTIKTISRDLSPYCVSNYTNGIIANAAIKLSCYVDTQVSGGLFEQWRDNNDMTLDLEERNNIFGNTRRSSTTVVVSTTNNGTNYTCVEVRDGMISSSCQVGPIFVYENVLTFIEFPDMRNLSHGDTREFRCSSVPSTNIMWTVVEPVRPNDEGIVVDINGPAITVTVPNNISFVGSFKALCVGNLNGIQGMTLLDIYITAPIIAQSSTVSVVATTLSGTTTTVSAQADGERFIIYIICGAVGGVVVILIVVLFTLCLYKKIKHKGYRGNSTIPVDTQRQENGEPEYADPPIGMTTLDDVVYHNEYPAETSDDNGEPDHYETEGGFYTAVNKETKEQSRGDGAALVPPSSKAYPKSYTLVDKNDNGGFNLASDTDANVSIGDGSVNVAEPPPYAMVDKKRHVMIDEDLLDYDDNNIIEGDYSE</sequence>
<evidence type="ECO:0000313" key="3">
    <source>
        <dbReference type="EMBL" id="KAJ8020087.1"/>
    </source>
</evidence>
<feature type="transmembrane region" description="Helical" evidence="1">
    <location>
        <begin position="266"/>
        <end position="292"/>
    </location>
</feature>
<dbReference type="PROSITE" id="PS50835">
    <property type="entry name" value="IG_LIKE"/>
    <property type="match status" value="1"/>
</dbReference>
<dbReference type="AlphaFoldDB" id="A0A9Q1BCX5"/>
<accession>A0A9Q1BCX5</accession>
<comment type="caution">
    <text evidence="3">The sequence shown here is derived from an EMBL/GenBank/DDBJ whole genome shotgun (WGS) entry which is preliminary data.</text>
</comment>
<organism evidence="3 4">
    <name type="scientific">Holothuria leucospilota</name>
    <name type="common">Black long sea cucumber</name>
    <name type="synonym">Mertensiothuria leucospilota</name>
    <dbReference type="NCBI Taxonomy" id="206669"/>
    <lineage>
        <taxon>Eukaryota</taxon>
        <taxon>Metazoa</taxon>
        <taxon>Echinodermata</taxon>
        <taxon>Eleutherozoa</taxon>
        <taxon>Echinozoa</taxon>
        <taxon>Holothuroidea</taxon>
        <taxon>Aspidochirotacea</taxon>
        <taxon>Aspidochirotida</taxon>
        <taxon>Holothuriidae</taxon>
        <taxon>Holothuria</taxon>
    </lineage>
</organism>
<keyword evidence="1" id="KW-0472">Membrane</keyword>
<evidence type="ECO:0000259" key="2">
    <source>
        <dbReference type="PROSITE" id="PS50835"/>
    </source>
</evidence>
<keyword evidence="4" id="KW-1185">Reference proteome</keyword>
<dbReference type="Proteomes" id="UP001152320">
    <property type="component" value="Chromosome 23"/>
</dbReference>
<keyword evidence="1" id="KW-1133">Transmembrane helix</keyword>
<feature type="domain" description="Ig-like" evidence="2">
    <location>
        <begin position="46"/>
        <end position="120"/>
    </location>
</feature>
<evidence type="ECO:0000256" key="1">
    <source>
        <dbReference type="SAM" id="Phobius"/>
    </source>
</evidence>
<dbReference type="InterPro" id="IPR007110">
    <property type="entry name" value="Ig-like_dom"/>
</dbReference>
<keyword evidence="1" id="KW-0812">Transmembrane</keyword>